<sequence>MLLRVASRVDSADVVGMQPLHEAPDGAGRVGGHRYARGLGQPLGYVLVQVVGDERAHQCAPRPVRQQIQGMSVWTGQHGVGDRVKAGERRPVLERCPDAVHSHVLGLPAAVMLDLGAPRARETTGQGWRELGKERKGNW</sequence>
<dbReference type="Proteomes" id="UP001500668">
    <property type="component" value="Unassembled WGS sequence"/>
</dbReference>
<gene>
    <name evidence="1" type="ORF">GCM10010394_70570</name>
</gene>
<name>A0ABN1H4Y0_9ACTN</name>
<accession>A0ABN1H4Y0</accession>
<evidence type="ECO:0000313" key="1">
    <source>
        <dbReference type="EMBL" id="GAA0629090.1"/>
    </source>
</evidence>
<keyword evidence="2" id="KW-1185">Reference proteome</keyword>
<protein>
    <submittedName>
        <fullName evidence="1">Uncharacterized protein</fullName>
    </submittedName>
</protein>
<dbReference type="EMBL" id="BAAACA010000066">
    <property type="protein sequence ID" value="GAA0629090.1"/>
    <property type="molecule type" value="Genomic_DNA"/>
</dbReference>
<organism evidence="1 2">
    <name type="scientific">Streptomyces crystallinus</name>
    <dbReference type="NCBI Taxonomy" id="68191"/>
    <lineage>
        <taxon>Bacteria</taxon>
        <taxon>Bacillati</taxon>
        <taxon>Actinomycetota</taxon>
        <taxon>Actinomycetes</taxon>
        <taxon>Kitasatosporales</taxon>
        <taxon>Streptomycetaceae</taxon>
        <taxon>Streptomyces</taxon>
    </lineage>
</organism>
<proteinExistence type="predicted"/>
<reference evidence="1 2" key="1">
    <citation type="journal article" date="2019" name="Int. J. Syst. Evol. Microbiol.">
        <title>The Global Catalogue of Microorganisms (GCM) 10K type strain sequencing project: providing services to taxonomists for standard genome sequencing and annotation.</title>
        <authorList>
            <consortium name="The Broad Institute Genomics Platform"/>
            <consortium name="The Broad Institute Genome Sequencing Center for Infectious Disease"/>
            <person name="Wu L."/>
            <person name="Ma J."/>
        </authorList>
    </citation>
    <scope>NUCLEOTIDE SEQUENCE [LARGE SCALE GENOMIC DNA]</scope>
    <source>
        <strain evidence="1 2">JCM 5067</strain>
    </source>
</reference>
<evidence type="ECO:0000313" key="2">
    <source>
        <dbReference type="Proteomes" id="UP001500668"/>
    </source>
</evidence>
<comment type="caution">
    <text evidence="1">The sequence shown here is derived from an EMBL/GenBank/DDBJ whole genome shotgun (WGS) entry which is preliminary data.</text>
</comment>